<protein>
    <recommendedName>
        <fullName evidence="2">HP domain-containing protein</fullName>
    </recommendedName>
</protein>
<sequence length="568" mass="64586">MQVVTPVTTTYTSVTKLSTTPTSRRTLSFKMVEEDLSANEDADQQSDSPKALKRASPQSTPQHGGCTSLRSTTLEATAAPLSTGRRSPHIPPPLSLHTISSVTSTPQLPRKHTSRPQSPFEYAETGKIYTQQYLPPDHQPTYLLREHAPHPAKTPNFIAPEGPGVKIRIPTRRRGMEILRDTCIAQKREYGSYTMSNASGRRSPHMNNEEPISLSTYPDAKPVPDTTQPKIEREDFPAPPYAFTDPERRKKYSQMTRKDEEEEEEEKEKEADKDVIVDPGKAALAARQEEQARKEAEQLKKISSGIANVFLHDIEERSKHRHDRWRRGIDPRNASRTASATREPMVAPRYGSPAFASPSRLDDRPRPWEEWDFNTPSPSSKWRSASSGGSTLPSYSVPRPGYAMSTAATTPKSSTLQQVHTRSSPGIPDLLYEDRTFVSGDVTRTQSGEFASTTLPDYYERSTRGDSARPTFSDTFYVRSRIAEPYYQADFLEPADKTINILKKERKIYPVQQVLVTNRKLPEDVDRNHLELHISPEDFLYMFQMPRAEFFMMPEWKRNELKKRLKLY</sequence>
<dbReference type="GO" id="GO:0051015">
    <property type="term" value="F:actin filament binding"/>
    <property type="evidence" value="ECO:0007669"/>
    <property type="project" value="TreeGrafter"/>
</dbReference>
<reference evidence="3 4" key="1">
    <citation type="journal article" date="2016" name="Nat. Commun.">
        <title>Extremotolerant tardigrade genome and improved radiotolerance of human cultured cells by tardigrade-unique protein.</title>
        <authorList>
            <person name="Hashimoto T."/>
            <person name="Horikawa D.D."/>
            <person name="Saito Y."/>
            <person name="Kuwahara H."/>
            <person name="Kozuka-Hata H."/>
            <person name="Shin-I T."/>
            <person name="Minakuchi Y."/>
            <person name="Ohishi K."/>
            <person name="Motoyama A."/>
            <person name="Aizu T."/>
            <person name="Enomoto A."/>
            <person name="Kondo K."/>
            <person name="Tanaka S."/>
            <person name="Hara Y."/>
            <person name="Koshikawa S."/>
            <person name="Sagara H."/>
            <person name="Miura T."/>
            <person name="Yokobori S."/>
            <person name="Miyagawa K."/>
            <person name="Suzuki Y."/>
            <person name="Kubo T."/>
            <person name="Oyama M."/>
            <person name="Kohara Y."/>
            <person name="Fujiyama A."/>
            <person name="Arakawa K."/>
            <person name="Katayama T."/>
            <person name="Toyoda A."/>
            <person name="Kunieda T."/>
        </authorList>
    </citation>
    <scope>NUCLEOTIDE SEQUENCE [LARGE SCALE GENOMIC DNA]</scope>
    <source>
        <strain evidence="3 4">YOKOZUNA-1</strain>
    </source>
</reference>
<dbReference type="Proteomes" id="UP000186922">
    <property type="component" value="Unassembled WGS sequence"/>
</dbReference>
<dbReference type="GO" id="GO:0007010">
    <property type="term" value="P:cytoskeleton organization"/>
    <property type="evidence" value="ECO:0007669"/>
    <property type="project" value="InterPro"/>
</dbReference>
<feature type="compositionally biased region" description="Basic and acidic residues" evidence="1">
    <location>
        <begin position="360"/>
        <end position="369"/>
    </location>
</feature>
<dbReference type="EMBL" id="BDGG01000002">
    <property type="protein sequence ID" value="GAU91688.1"/>
    <property type="molecule type" value="Genomic_DNA"/>
</dbReference>
<feature type="region of interest" description="Disordered" evidence="1">
    <location>
        <begin position="37"/>
        <end position="120"/>
    </location>
</feature>
<dbReference type="PANTHER" id="PTHR24213:SF9">
    <property type="entry name" value="UNCOORDINATED 115A, ISOFORM B-RELATED"/>
    <property type="match status" value="1"/>
</dbReference>
<name>A0A1D1UZS5_RAMVA</name>
<feature type="region of interest" description="Disordered" evidence="1">
    <location>
        <begin position="194"/>
        <end position="278"/>
    </location>
</feature>
<feature type="compositionally biased region" description="Polar residues" evidence="1">
    <location>
        <begin position="97"/>
        <end position="107"/>
    </location>
</feature>
<dbReference type="PANTHER" id="PTHR24213">
    <property type="entry name" value="ACTIN-BINDING LIM PROTEIN"/>
    <property type="match status" value="1"/>
</dbReference>
<dbReference type="STRING" id="947166.A0A1D1UZS5"/>
<proteinExistence type="predicted"/>
<evidence type="ECO:0000313" key="3">
    <source>
        <dbReference type="EMBL" id="GAU91688.1"/>
    </source>
</evidence>
<accession>A0A1D1UZS5</accession>
<dbReference type="InterPro" id="IPR051618">
    <property type="entry name" value="Actin-binding_LIM"/>
</dbReference>
<gene>
    <name evidence="3" type="primary">RvY_03898</name>
    <name evidence="3" type="synonym">RvY_03898.1</name>
    <name evidence="3" type="ORF">RvY_03898-1</name>
</gene>
<feature type="domain" description="HP" evidence="2">
    <location>
        <begin position="503"/>
        <end position="568"/>
    </location>
</feature>
<dbReference type="GO" id="GO:0030032">
    <property type="term" value="P:lamellipodium assembly"/>
    <property type="evidence" value="ECO:0007669"/>
    <property type="project" value="TreeGrafter"/>
</dbReference>
<evidence type="ECO:0000259" key="2">
    <source>
        <dbReference type="PROSITE" id="PS51089"/>
    </source>
</evidence>
<feature type="region of interest" description="Disordered" evidence="1">
    <location>
        <begin position="330"/>
        <end position="427"/>
    </location>
</feature>
<evidence type="ECO:0000256" key="1">
    <source>
        <dbReference type="SAM" id="MobiDB-lite"/>
    </source>
</evidence>
<dbReference type="OrthoDB" id="1746725at2759"/>
<evidence type="ECO:0000313" key="4">
    <source>
        <dbReference type="Proteomes" id="UP000186922"/>
    </source>
</evidence>
<comment type="caution">
    <text evidence="3">The sequence shown here is derived from an EMBL/GenBank/DDBJ whole genome shotgun (WGS) entry which is preliminary data.</text>
</comment>
<dbReference type="SMART" id="SM00153">
    <property type="entry name" value="VHP"/>
    <property type="match status" value="1"/>
</dbReference>
<dbReference type="Pfam" id="PF02209">
    <property type="entry name" value="VHP"/>
    <property type="match status" value="1"/>
</dbReference>
<organism evidence="3 4">
    <name type="scientific">Ramazzottius varieornatus</name>
    <name type="common">Water bear</name>
    <name type="synonym">Tardigrade</name>
    <dbReference type="NCBI Taxonomy" id="947166"/>
    <lineage>
        <taxon>Eukaryota</taxon>
        <taxon>Metazoa</taxon>
        <taxon>Ecdysozoa</taxon>
        <taxon>Tardigrada</taxon>
        <taxon>Eutardigrada</taxon>
        <taxon>Parachela</taxon>
        <taxon>Hypsibioidea</taxon>
        <taxon>Ramazzottiidae</taxon>
        <taxon>Ramazzottius</taxon>
    </lineage>
</organism>
<dbReference type="SUPFAM" id="SSF47050">
    <property type="entry name" value="VHP, Villin headpiece domain"/>
    <property type="match status" value="1"/>
</dbReference>
<dbReference type="InterPro" id="IPR003128">
    <property type="entry name" value="Villin_headpiece"/>
</dbReference>
<dbReference type="Gene3D" id="1.10.950.10">
    <property type="entry name" value="Villin headpiece domain"/>
    <property type="match status" value="1"/>
</dbReference>
<feature type="compositionally biased region" description="Polar residues" evidence="1">
    <location>
        <begin position="406"/>
        <end position="424"/>
    </location>
</feature>
<dbReference type="GO" id="GO:0015629">
    <property type="term" value="C:actin cytoskeleton"/>
    <property type="evidence" value="ECO:0007669"/>
    <property type="project" value="TreeGrafter"/>
</dbReference>
<dbReference type="PROSITE" id="PS51089">
    <property type="entry name" value="HP"/>
    <property type="match status" value="1"/>
</dbReference>
<dbReference type="InterPro" id="IPR036886">
    <property type="entry name" value="Villin_headpiece_dom_sf"/>
</dbReference>
<keyword evidence="4" id="KW-1185">Reference proteome</keyword>
<feature type="compositionally biased region" description="Low complexity" evidence="1">
    <location>
        <begin position="376"/>
        <end position="390"/>
    </location>
</feature>
<dbReference type="AlphaFoldDB" id="A0A1D1UZS5"/>